<evidence type="ECO:0000313" key="3">
    <source>
        <dbReference type="Proteomes" id="UP001596383"/>
    </source>
</evidence>
<comment type="caution">
    <text evidence="2">The sequence shown here is derived from an EMBL/GenBank/DDBJ whole genome shotgun (WGS) entry which is preliminary data.</text>
</comment>
<feature type="compositionally biased region" description="Acidic residues" evidence="1">
    <location>
        <begin position="136"/>
        <end position="148"/>
    </location>
</feature>
<dbReference type="Proteomes" id="UP001596383">
    <property type="component" value="Unassembled WGS sequence"/>
</dbReference>
<feature type="region of interest" description="Disordered" evidence="1">
    <location>
        <begin position="110"/>
        <end position="150"/>
    </location>
</feature>
<name>A0ABD5SWT7_9EURY</name>
<reference evidence="2 3" key="1">
    <citation type="journal article" date="2019" name="Int. J. Syst. Evol. Microbiol.">
        <title>The Global Catalogue of Microorganisms (GCM) 10K type strain sequencing project: providing services to taxonomists for standard genome sequencing and annotation.</title>
        <authorList>
            <consortium name="The Broad Institute Genomics Platform"/>
            <consortium name="The Broad Institute Genome Sequencing Center for Infectious Disease"/>
            <person name="Wu L."/>
            <person name="Ma J."/>
        </authorList>
    </citation>
    <scope>NUCLEOTIDE SEQUENCE [LARGE SCALE GENOMIC DNA]</scope>
    <source>
        <strain evidence="2 3">LMG 29247</strain>
    </source>
</reference>
<keyword evidence="3" id="KW-1185">Reference proteome</keyword>
<proteinExistence type="predicted"/>
<protein>
    <submittedName>
        <fullName evidence="2">Uncharacterized protein</fullName>
    </submittedName>
</protein>
<dbReference type="EMBL" id="JBHSWV010000729">
    <property type="protein sequence ID" value="MFC6769342.1"/>
    <property type="molecule type" value="Genomic_DNA"/>
</dbReference>
<feature type="non-terminal residue" evidence="2">
    <location>
        <position position="258"/>
    </location>
</feature>
<dbReference type="AlphaFoldDB" id="A0ABD5SWT7"/>
<organism evidence="2 3">
    <name type="scientific">Natrinema soli</name>
    <dbReference type="NCBI Taxonomy" id="1930624"/>
    <lineage>
        <taxon>Archaea</taxon>
        <taxon>Methanobacteriati</taxon>
        <taxon>Methanobacteriota</taxon>
        <taxon>Stenosarchaea group</taxon>
        <taxon>Halobacteria</taxon>
        <taxon>Halobacteriales</taxon>
        <taxon>Natrialbaceae</taxon>
        <taxon>Natrinema</taxon>
    </lineage>
</organism>
<evidence type="ECO:0000313" key="2">
    <source>
        <dbReference type="EMBL" id="MFC6769342.1"/>
    </source>
</evidence>
<evidence type="ECO:0000256" key="1">
    <source>
        <dbReference type="SAM" id="MobiDB-lite"/>
    </source>
</evidence>
<feature type="compositionally biased region" description="Basic and acidic residues" evidence="1">
    <location>
        <begin position="125"/>
        <end position="135"/>
    </location>
</feature>
<sequence length="258" mass="27042">IAATDDGCRIWFAGDSGALGYYDVADGHLSDYSAPMEKTSTWESIAVTGKTGEERVRIANGSGEVLDCIVEDGCPTWGDVVEPGGGSTVPGLTAGPDGFYAIDTSGGAYYESRPAGPNGNGSRSESAESDPRDGEPADTEPTDSDPTDEWTKIGVRNAQVDFQDIWAGKETVFIAGADGIAYRYDPDCENWTPLAVGQGALNSLRSTGSDAVAVASGGRIYERAESIRWIEREAPTEQSLLGLVLARSSADVDDGLAT</sequence>
<feature type="non-terminal residue" evidence="2">
    <location>
        <position position="1"/>
    </location>
</feature>
<gene>
    <name evidence="2" type="ORF">ACFQE6_31235</name>
</gene>
<accession>A0ABD5SWT7</accession>